<accession>F3PNI8</accession>
<protein>
    <recommendedName>
        <fullName evidence="3">Fusion protein</fullName>
    </recommendedName>
</protein>
<name>F3PNI8_9BACE</name>
<proteinExistence type="predicted"/>
<sequence>MAKYISLFGATTTDTQVQVVKENQVIIGIGAGASRKRYVVYKVEHTARGYVYHMVDTETKEISQTDILRPLSQTFGIGRYYDDVNPEFMDAFEVALLVRQAEEQATAQAIAAAKEKAEHDRIAEIGAQRLRRIMPEGVQGVIIAELNETEYTDPSYECSTTRSVRTVILGFSATSRNGFGELRKAAANFPQTAHLSEYDPKNEHRYPVFTLGKSPKYGWSVCKIVDYSEKAIAVFGDTKPVKDALHALGGRFNARLTHDGQKRAGWIFQKTKEDEVRRLLGKDE</sequence>
<dbReference type="AlphaFoldDB" id="F3PNI8"/>
<organism evidence="1 2">
    <name type="scientific">Bacteroides fluxus YIT 12057</name>
    <dbReference type="NCBI Taxonomy" id="763034"/>
    <lineage>
        <taxon>Bacteria</taxon>
        <taxon>Pseudomonadati</taxon>
        <taxon>Bacteroidota</taxon>
        <taxon>Bacteroidia</taxon>
        <taxon>Bacteroidales</taxon>
        <taxon>Bacteroidaceae</taxon>
        <taxon>Bacteroides</taxon>
    </lineage>
</organism>
<dbReference type="Proteomes" id="UP000003416">
    <property type="component" value="Unassembled WGS sequence"/>
</dbReference>
<dbReference type="GeneID" id="86048100"/>
<dbReference type="eggNOG" id="ENOG5032ZZZ">
    <property type="taxonomic scope" value="Bacteria"/>
</dbReference>
<dbReference type="RefSeq" id="WP_009123634.1">
    <property type="nucleotide sequence ID" value="NZ_GL882606.1"/>
</dbReference>
<dbReference type="HOGENOM" id="CLU_050190_0_0_10"/>
<evidence type="ECO:0000313" key="2">
    <source>
        <dbReference type="Proteomes" id="UP000003416"/>
    </source>
</evidence>
<dbReference type="STRING" id="763034.HMPREF9446_00275"/>
<dbReference type="EMBL" id="AFBN01000005">
    <property type="protein sequence ID" value="EGF59727.1"/>
    <property type="molecule type" value="Genomic_DNA"/>
</dbReference>
<reference evidence="1 2" key="1">
    <citation type="submission" date="2011-02" db="EMBL/GenBank/DDBJ databases">
        <authorList>
            <person name="Weinstock G."/>
            <person name="Sodergren E."/>
            <person name="Clifton S."/>
            <person name="Fulton L."/>
            <person name="Fulton B."/>
            <person name="Courtney L."/>
            <person name="Fronick C."/>
            <person name="Harrison M."/>
            <person name="Strong C."/>
            <person name="Farmer C."/>
            <person name="Delahaunty K."/>
            <person name="Markovic C."/>
            <person name="Hall O."/>
            <person name="Minx P."/>
            <person name="Tomlinson C."/>
            <person name="Mitreva M."/>
            <person name="Hou S."/>
            <person name="Chen J."/>
            <person name="Wollam A."/>
            <person name="Pepin K.H."/>
            <person name="Johnson M."/>
            <person name="Bhonagiri V."/>
            <person name="Zhang X."/>
            <person name="Suruliraj S."/>
            <person name="Warren W."/>
            <person name="Chinwalla A."/>
            <person name="Mardis E.R."/>
            <person name="Wilson R.K."/>
        </authorList>
    </citation>
    <scope>NUCLEOTIDE SEQUENCE [LARGE SCALE GENOMIC DNA]</scope>
    <source>
        <strain evidence="1 2">YIT 12057</strain>
    </source>
</reference>
<keyword evidence="2" id="KW-1185">Reference proteome</keyword>
<evidence type="ECO:0008006" key="3">
    <source>
        <dbReference type="Google" id="ProtNLM"/>
    </source>
</evidence>
<comment type="caution">
    <text evidence="1">The sequence shown here is derived from an EMBL/GenBank/DDBJ whole genome shotgun (WGS) entry which is preliminary data.</text>
</comment>
<gene>
    <name evidence="1" type="ORF">HMPREF9446_00275</name>
</gene>
<evidence type="ECO:0000313" key="1">
    <source>
        <dbReference type="EMBL" id="EGF59727.1"/>
    </source>
</evidence>